<evidence type="ECO:0000313" key="2">
    <source>
        <dbReference type="EMBL" id="RHW46717.1"/>
    </source>
</evidence>
<name>A0A417Z7V4_9MICO</name>
<sequence>MGRARRGDGPGPGRGEGSRRRGDRLHRGRRRRRRPALVVVSEPWPDALQGAARLTFDAEADAAYVALGPDPGVGGVARSVPVDTGDEPGIDVVLDVDANGRLVGVEVLGARRMLAPEVLAAAQRLDR</sequence>
<proteinExistence type="predicted"/>
<accession>A0A417Z7V4</accession>
<reference evidence="2 3" key="1">
    <citation type="submission" date="2018-08" db="EMBL/GenBank/DDBJ databases">
        <title>Whole genome sequence analysis of Dermacoccus abyssi bacteria isolated from Deep Mariana trench Micromonospora spp reveals genes involved in the environmental adaptation and production of secondary metabolites.</title>
        <authorList>
            <person name="Abdel-Mageed W.M."/>
            <person name="Lehri B."/>
            <person name="Nouioui I."/>
            <person name="Goodfellow I."/>
            <person name="Jaspars M."/>
            <person name="Karlyshev A."/>
        </authorList>
    </citation>
    <scope>NUCLEOTIDE SEQUENCE [LARGE SCALE GENOMIC DNA]</scope>
    <source>
        <strain evidence="2 3">MT1.1</strain>
    </source>
</reference>
<organism evidence="2 3">
    <name type="scientific">Dermacoccus abyssi</name>
    <dbReference type="NCBI Taxonomy" id="322596"/>
    <lineage>
        <taxon>Bacteria</taxon>
        <taxon>Bacillati</taxon>
        <taxon>Actinomycetota</taxon>
        <taxon>Actinomycetes</taxon>
        <taxon>Micrococcales</taxon>
        <taxon>Dermacoccaceae</taxon>
        <taxon>Dermacoccus</taxon>
    </lineage>
</organism>
<dbReference type="InterPro" id="IPR019270">
    <property type="entry name" value="DUF2283"/>
</dbReference>
<comment type="caution">
    <text evidence="2">The sequence shown here is derived from an EMBL/GenBank/DDBJ whole genome shotgun (WGS) entry which is preliminary data.</text>
</comment>
<evidence type="ECO:0000313" key="3">
    <source>
        <dbReference type="Proteomes" id="UP000285376"/>
    </source>
</evidence>
<dbReference type="Pfam" id="PF10049">
    <property type="entry name" value="DUF2283"/>
    <property type="match status" value="1"/>
</dbReference>
<dbReference type="AlphaFoldDB" id="A0A417Z7V4"/>
<feature type="region of interest" description="Disordered" evidence="1">
    <location>
        <begin position="1"/>
        <end position="34"/>
    </location>
</feature>
<dbReference type="EMBL" id="QWLM01000004">
    <property type="protein sequence ID" value="RHW46717.1"/>
    <property type="molecule type" value="Genomic_DNA"/>
</dbReference>
<protein>
    <submittedName>
        <fullName evidence="2">DUF2283 domain-containing protein</fullName>
    </submittedName>
</protein>
<gene>
    <name evidence="2" type="ORF">D1832_05685</name>
</gene>
<dbReference type="Proteomes" id="UP000285376">
    <property type="component" value="Unassembled WGS sequence"/>
</dbReference>
<evidence type="ECO:0000256" key="1">
    <source>
        <dbReference type="SAM" id="MobiDB-lite"/>
    </source>
</evidence>
<feature type="compositionally biased region" description="Basic residues" evidence="1">
    <location>
        <begin position="21"/>
        <end position="34"/>
    </location>
</feature>